<accession>A0A642UVB4</accession>
<evidence type="ECO:0000256" key="1">
    <source>
        <dbReference type="ARBA" id="ARBA00004123"/>
    </source>
</evidence>
<dbReference type="GO" id="GO:0005737">
    <property type="term" value="C:cytoplasm"/>
    <property type="evidence" value="ECO:0007669"/>
    <property type="project" value="UniProtKB-SubCell"/>
</dbReference>
<dbReference type="VEuPathDB" id="FungiDB:TRICI_005670"/>
<protein>
    <recommendedName>
        <fullName evidence="5">Protein YAE1</fullName>
    </recommendedName>
    <alternativeName>
        <fullName evidence="4">Protein yae1</fullName>
    </alternativeName>
</protein>
<evidence type="ECO:0000256" key="2">
    <source>
        <dbReference type="ARBA" id="ARBA00004496"/>
    </source>
</evidence>
<dbReference type="Proteomes" id="UP000761534">
    <property type="component" value="Unassembled WGS sequence"/>
</dbReference>
<evidence type="ECO:0000256" key="3">
    <source>
        <dbReference type="ARBA" id="ARBA00007096"/>
    </source>
</evidence>
<dbReference type="InterPro" id="IPR019191">
    <property type="entry name" value="Essential_protein_Yae1_N"/>
</dbReference>
<proteinExistence type="inferred from homology"/>
<gene>
    <name evidence="10" type="ORF">TRICI_005670</name>
</gene>
<organism evidence="10 11">
    <name type="scientific">Trichomonascus ciferrii</name>
    <dbReference type="NCBI Taxonomy" id="44093"/>
    <lineage>
        <taxon>Eukaryota</taxon>
        <taxon>Fungi</taxon>
        <taxon>Dikarya</taxon>
        <taxon>Ascomycota</taxon>
        <taxon>Saccharomycotina</taxon>
        <taxon>Dipodascomycetes</taxon>
        <taxon>Dipodascales</taxon>
        <taxon>Trichomonascaceae</taxon>
        <taxon>Trichomonascus</taxon>
        <taxon>Trichomonascus ciferrii complex</taxon>
    </lineage>
</organism>
<dbReference type="Pfam" id="PF09811">
    <property type="entry name" value="Yae1_N"/>
    <property type="match status" value="1"/>
</dbReference>
<dbReference type="EMBL" id="SWFS01000439">
    <property type="protein sequence ID" value="KAA8903633.1"/>
    <property type="molecule type" value="Genomic_DNA"/>
</dbReference>
<dbReference type="InterPro" id="IPR038881">
    <property type="entry name" value="Yae1-like"/>
</dbReference>
<keyword evidence="7" id="KW-0539">Nucleus</keyword>
<dbReference type="GO" id="GO:0005634">
    <property type="term" value="C:nucleus"/>
    <property type="evidence" value="ECO:0007669"/>
    <property type="project" value="UniProtKB-SubCell"/>
</dbReference>
<evidence type="ECO:0000256" key="4">
    <source>
        <dbReference type="ARBA" id="ARBA00017286"/>
    </source>
</evidence>
<evidence type="ECO:0000313" key="11">
    <source>
        <dbReference type="Proteomes" id="UP000761534"/>
    </source>
</evidence>
<keyword evidence="6" id="KW-0963">Cytoplasm</keyword>
<reference evidence="10" key="1">
    <citation type="journal article" date="2019" name="G3 (Bethesda)">
        <title>Genome Assemblies of Two Rare Opportunistic Yeast Pathogens: Diutina rugosa (syn. Candida rugosa) and Trichomonascus ciferrii (syn. Candida ciferrii).</title>
        <authorList>
            <person name="Mixao V."/>
            <person name="Saus E."/>
            <person name="Hansen A.P."/>
            <person name="Lass-Florl C."/>
            <person name="Gabaldon T."/>
        </authorList>
    </citation>
    <scope>NUCLEOTIDE SEQUENCE</scope>
    <source>
        <strain evidence="10">CBS 4856</strain>
    </source>
</reference>
<dbReference type="PANTHER" id="PTHR18829:SF0">
    <property type="entry name" value="PROTEIN YAE1 HOMOLOG"/>
    <property type="match status" value="1"/>
</dbReference>
<evidence type="ECO:0000259" key="9">
    <source>
        <dbReference type="Pfam" id="PF09811"/>
    </source>
</evidence>
<feature type="domain" description="Essential protein Yae1 N-terminal" evidence="9">
    <location>
        <begin position="50"/>
        <end position="88"/>
    </location>
</feature>
<dbReference type="PANTHER" id="PTHR18829">
    <property type="entry name" value="PROTEIN YAE1 HOMOLOG"/>
    <property type="match status" value="1"/>
</dbReference>
<sequence>MSEAHGVDDPLNENLPVSNDELSDSSIWGSDDEGVVSQTVKIRRDHHTAGYVDGVTAYKDEALQIGFDDGFPTGAEIGLQVGKIVGTLQGLGLKELEEQALEELSIEKLFCPTYFDKEANPTWQGTHPLVAAWLTKLNVIQTGVPS</sequence>
<evidence type="ECO:0000313" key="10">
    <source>
        <dbReference type="EMBL" id="KAA8903633.1"/>
    </source>
</evidence>
<dbReference type="AlphaFoldDB" id="A0A642UVB4"/>
<name>A0A642UVB4_9ASCO</name>
<keyword evidence="11" id="KW-1185">Reference proteome</keyword>
<dbReference type="OrthoDB" id="20086at2759"/>
<feature type="region of interest" description="Disordered" evidence="8">
    <location>
        <begin position="1"/>
        <end position="30"/>
    </location>
</feature>
<comment type="similarity">
    <text evidence="3">Belongs to the YAE1 family.</text>
</comment>
<comment type="subcellular location">
    <subcellularLocation>
        <location evidence="2">Cytoplasm</location>
    </subcellularLocation>
    <subcellularLocation>
        <location evidence="1">Nucleus</location>
    </subcellularLocation>
</comment>
<evidence type="ECO:0000256" key="8">
    <source>
        <dbReference type="SAM" id="MobiDB-lite"/>
    </source>
</evidence>
<evidence type="ECO:0000256" key="5">
    <source>
        <dbReference type="ARBA" id="ARBA00018400"/>
    </source>
</evidence>
<comment type="caution">
    <text evidence="10">The sequence shown here is derived from an EMBL/GenBank/DDBJ whole genome shotgun (WGS) entry which is preliminary data.</text>
</comment>
<evidence type="ECO:0000256" key="6">
    <source>
        <dbReference type="ARBA" id="ARBA00022490"/>
    </source>
</evidence>
<evidence type="ECO:0000256" key="7">
    <source>
        <dbReference type="ARBA" id="ARBA00023242"/>
    </source>
</evidence>